<dbReference type="InterPro" id="IPR049945">
    <property type="entry name" value="AAA_22"/>
</dbReference>
<dbReference type="Pfam" id="PF13401">
    <property type="entry name" value="AAA_22"/>
    <property type="match status" value="1"/>
</dbReference>
<evidence type="ECO:0000313" key="3">
    <source>
        <dbReference type="Proteomes" id="UP000185207"/>
    </source>
</evidence>
<dbReference type="STRING" id="1416779.SAMN05444409_2111"/>
<evidence type="ECO:0000259" key="1">
    <source>
        <dbReference type="Pfam" id="PF13401"/>
    </source>
</evidence>
<organism evidence="2 3">
    <name type="scientific">Epilithonimonas zeae</name>
    <dbReference type="NCBI Taxonomy" id="1416779"/>
    <lineage>
        <taxon>Bacteria</taxon>
        <taxon>Pseudomonadati</taxon>
        <taxon>Bacteroidota</taxon>
        <taxon>Flavobacteriia</taxon>
        <taxon>Flavobacteriales</taxon>
        <taxon>Weeksellaceae</taxon>
        <taxon>Chryseobacterium group</taxon>
        <taxon>Epilithonimonas</taxon>
    </lineage>
</organism>
<accession>A0A1N6GXJ3</accession>
<keyword evidence="3" id="KW-1185">Reference proteome</keyword>
<sequence length="313" mass="36322">MNKDLKLNITEKLEDYLKKNEMSANEFSDSYNIPSNYISQIRNGKDFVMAGEDKKVMIHPKYYRQIAKSIGFKMEKEYWRTKVTPQFNQILGVLEDAKEFGYTNIIIGETGCGKSYLSDLFVKSYIKDAFKITVGSMDTISDLLDKICESLKIQSGTSKSKRIKDIIKKLTSLKLEGYEPILIFDEAEYLKQSTLCNMKELHDHLNQHCGLILIGTDQLIKKLEQLRKKNKDGMPQFYSRIKFGIRYLKSIDTNFSEFVGGFQDKDLVKFLQNYCTSYRELHDVLVPAMREADRLREPLTENLVRKVLNLPPL</sequence>
<dbReference type="InterPro" id="IPR052026">
    <property type="entry name" value="ExeA_AAA_ATPase_DNA-bind"/>
</dbReference>
<dbReference type="InterPro" id="IPR027417">
    <property type="entry name" value="P-loop_NTPase"/>
</dbReference>
<dbReference type="PANTHER" id="PTHR35894">
    <property type="entry name" value="GENERAL SECRETION PATHWAY PROTEIN A-RELATED"/>
    <property type="match status" value="1"/>
</dbReference>
<gene>
    <name evidence="2" type="ORF">SAMN05444409_2111</name>
</gene>
<dbReference type="Gene3D" id="3.40.50.300">
    <property type="entry name" value="P-loop containing nucleotide triphosphate hydrolases"/>
    <property type="match status" value="1"/>
</dbReference>
<reference evidence="3" key="1">
    <citation type="submission" date="2016-11" db="EMBL/GenBank/DDBJ databases">
        <authorList>
            <person name="Varghese N."/>
            <person name="Submissions S."/>
        </authorList>
    </citation>
    <scope>NUCLEOTIDE SEQUENCE [LARGE SCALE GENOMIC DNA]</scope>
    <source>
        <strain evidence="3">DSM 27623</strain>
    </source>
</reference>
<dbReference type="SUPFAM" id="SSF52540">
    <property type="entry name" value="P-loop containing nucleoside triphosphate hydrolases"/>
    <property type="match status" value="1"/>
</dbReference>
<dbReference type="GO" id="GO:0016887">
    <property type="term" value="F:ATP hydrolysis activity"/>
    <property type="evidence" value="ECO:0007669"/>
    <property type="project" value="InterPro"/>
</dbReference>
<dbReference type="PANTHER" id="PTHR35894:SF5">
    <property type="entry name" value="MU-LIKE PROPHAGE FLUMU DNA TRANSPOSITION PROTEIN B"/>
    <property type="match status" value="1"/>
</dbReference>
<dbReference type="Proteomes" id="UP000185207">
    <property type="component" value="Unassembled WGS sequence"/>
</dbReference>
<feature type="domain" description="ORC1/DEAH AAA+ ATPase" evidence="1">
    <location>
        <begin position="105"/>
        <end position="223"/>
    </location>
</feature>
<protein>
    <submittedName>
        <fullName evidence="2">DNA transposition protein, AAA+ family ATPase</fullName>
    </submittedName>
</protein>
<name>A0A1N6GXJ3_9FLAO</name>
<proteinExistence type="predicted"/>
<dbReference type="EMBL" id="FSRK01000001">
    <property type="protein sequence ID" value="SIO12085.1"/>
    <property type="molecule type" value="Genomic_DNA"/>
</dbReference>
<evidence type="ECO:0000313" key="2">
    <source>
        <dbReference type="EMBL" id="SIO12085.1"/>
    </source>
</evidence>
<dbReference type="AlphaFoldDB" id="A0A1N6GXJ3"/>